<reference evidence="1 2" key="1">
    <citation type="submission" date="2019-12" db="EMBL/GenBank/DDBJ databases">
        <title>A sheep strain of Anaplasma phagocytophilum contains multiple genomes.</title>
        <authorList>
            <person name="Barbet A.F."/>
            <person name="Crosby F.L."/>
            <person name="Eskeland S."/>
            <person name="Stuen S."/>
            <person name="Granquist E.G."/>
            <person name="Munderloh U.G."/>
        </authorList>
    </citation>
    <scope>NUCLEOTIDE SEQUENCE [LARGE SCALE GENOMIC DNA]</scope>
    <source>
        <strain evidence="1 2">Norway Variant 1</strain>
    </source>
</reference>
<organism evidence="1 2">
    <name type="scientific">Anaplasma phagocytophilum str. Norway variant1</name>
    <dbReference type="NCBI Taxonomy" id="1392506"/>
    <lineage>
        <taxon>Bacteria</taxon>
        <taxon>Pseudomonadati</taxon>
        <taxon>Pseudomonadota</taxon>
        <taxon>Alphaproteobacteria</taxon>
        <taxon>Rickettsiales</taxon>
        <taxon>Anaplasmataceae</taxon>
        <taxon>Anaplasma</taxon>
        <taxon>phagocytophilum group</taxon>
    </lineage>
</organism>
<evidence type="ECO:0000313" key="2">
    <source>
        <dbReference type="Proteomes" id="UP000510938"/>
    </source>
</evidence>
<dbReference type="AlphaFoldDB" id="A0A7H9DXS5"/>
<proteinExistence type="predicted"/>
<dbReference type="EMBL" id="CP046639">
    <property type="protein sequence ID" value="QLL66403.1"/>
    <property type="molecule type" value="Genomic_DNA"/>
</dbReference>
<protein>
    <submittedName>
        <fullName evidence="1">Uncharacterized protein</fullName>
    </submittedName>
</protein>
<accession>A0A7H9DXS5</accession>
<name>A0A7H9DXS5_ANAPH</name>
<sequence>MSYVWGAYFCAMVRQNIMYGLYSADEERSSVQMGVSMGKLVSEKRDEQIGSQLVYDV</sequence>
<gene>
    <name evidence="1" type="ORF">O998_00510</name>
</gene>
<evidence type="ECO:0000313" key="1">
    <source>
        <dbReference type="EMBL" id="QLL66403.1"/>
    </source>
</evidence>
<dbReference type="Proteomes" id="UP000510938">
    <property type="component" value="Chromosome"/>
</dbReference>